<evidence type="ECO:0000313" key="3">
    <source>
        <dbReference type="EMBL" id="GGH84661.1"/>
    </source>
</evidence>
<reference evidence="4" key="1">
    <citation type="journal article" date="2019" name="Int. J. Syst. Evol. Microbiol.">
        <title>The Global Catalogue of Microorganisms (GCM) 10K type strain sequencing project: providing services to taxonomists for standard genome sequencing and annotation.</title>
        <authorList>
            <consortium name="The Broad Institute Genomics Platform"/>
            <consortium name="The Broad Institute Genome Sequencing Center for Infectious Disease"/>
            <person name="Wu L."/>
            <person name="Ma J."/>
        </authorList>
    </citation>
    <scope>NUCLEOTIDE SEQUENCE [LARGE SCALE GENOMIC DNA]</scope>
    <source>
        <strain evidence="4">CGMCC 1.14966</strain>
    </source>
</reference>
<evidence type="ECO:0000313" key="4">
    <source>
        <dbReference type="Proteomes" id="UP000637774"/>
    </source>
</evidence>
<dbReference type="Proteomes" id="UP000637774">
    <property type="component" value="Unassembled WGS sequence"/>
</dbReference>
<protein>
    <recommendedName>
        <fullName evidence="2">DUF6268 domain-containing protein</fullName>
    </recommendedName>
</protein>
<keyword evidence="4" id="KW-1185">Reference proteome</keyword>
<dbReference type="Pfam" id="PF19783">
    <property type="entry name" value="DUF6268"/>
    <property type="match status" value="1"/>
</dbReference>
<accession>A0ABQ2A4I8</accession>
<organism evidence="3 4">
    <name type="scientific">Hymenobacter frigidus</name>
    <dbReference type="NCBI Taxonomy" id="1524095"/>
    <lineage>
        <taxon>Bacteria</taxon>
        <taxon>Pseudomonadati</taxon>
        <taxon>Bacteroidota</taxon>
        <taxon>Cytophagia</taxon>
        <taxon>Cytophagales</taxon>
        <taxon>Hymenobacteraceae</taxon>
        <taxon>Hymenobacter</taxon>
    </lineage>
</organism>
<name>A0ABQ2A4I8_9BACT</name>
<dbReference type="InterPro" id="IPR046235">
    <property type="entry name" value="DUF6268"/>
</dbReference>
<dbReference type="EMBL" id="BMGY01000012">
    <property type="protein sequence ID" value="GGH84661.1"/>
    <property type="molecule type" value="Genomic_DNA"/>
</dbReference>
<evidence type="ECO:0000259" key="2">
    <source>
        <dbReference type="Pfam" id="PF19783"/>
    </source>
</evidence>
<keyword evidence="1" id="KW-0732">Signal</keyword>
<feature type="chain" id="PRO_5046418037" description="DUF6268 domain-containing protein" evidence="1">
    <location>
        <begin position="21"/>
        <end position="359"/>
    </location>
</feature>
<dbReference type="RefSeq" id="WP_229748896.1">
    <property type="nucleotide sequence ID" value="NZ_BMGY01000012.1"/>
</dbReference>
<sequence length="359" mass="40001">MNSFYYLLVSGLLLATGARAQTVPADTSRRAAPAAAEENFDAFGDAAADASMSYNTQKVLYLTPTKLISFGYEAQLPYDLTSKGPATAPGGGTMAETKVDAARGIRLALNAPVVSRTDFIFNVGLTYWNTGLDLANPERSPYFDKLKDGLRTTGVNTTIFNPFDNKHFLLLQFNLDANGNYRSLGDLKSEHFTFSGTGIYGWKPNDNLQWGLGLTRTYRAGQLLYIPVLLYNRTFSPQWGCEVIFPARAELRRNFGTSSLIKIGYELEGNAYYLGRIGNDNVYLRRGELKPRITYERKLAGFVWVSAQAGFRYNYRNDAFRNQDVTGKRESTFGSEPALFKNTLTNPLYFNVSLNLVSP</sequence>
<comment type="caution">
    <text evidence="3">The sequence shown here is derived from an EMBL/GenBank/DDBJ whole genome shotgun (WGS) entry which is preliminary data.</text>
</comment>
<evidence type="ECO:0000256" key="1">
    <source>
        <dbReference type="SAM" id="SignalP"/>
    </source>
</evidence>
<feature type="domain" description="DUF6268" evidence="2">
    <location>
        <begin position="152"/>
        <end position="354"/>
    </location>
</feature>
<feature type="signal peptide" evidence="1">
    <location>
        <begin position="1"/>
        <end position="20"/>
    </location>
</feature>
<proteinExistence type="predicted"/>
<gene>
    <name evidence="3" type="ORF">GCM10011495_17100</name>
</gene>